<keyword evidence="6" id="KW-0418">Kinase</keyword>
<dbReference type="KEGG" id="emx:FKV68_28655"/>
<dbReference type="EMBL" id="CP041241">
    <property type="protein sequence ID" value="QLL65322.1"/>
    <property type="molecule type" value="Genomic_DNA"/>
</dbReference>
<dbReference type="PANTHER" id="PTHR43065:SF10">
    <property type="entry name" value="PEROXIDE STRESS-ACTIVATED HISTIDINE KINASE MAK3"/>
    <property type="match status" value="1"/>
</dbReference>
<dbReference type="InterPro" id="IPR036890">
    <property type="entry name" value="HATPase_C_sf"/>
</dbReference>
<evidence type="ECO:0000256" key="1">
    <source>
        <dbReference type="ARBA" id="ARBA00000085"/>
    </source>
</evidence>
<dbReference type="CDD" id="cd00082">
    <property type="entry name" value="HisKA"/>
    <property type="match status" value="1"/>
</dbReference>
<dbReference type="InterPro" id="IPR005467">
    <property type="entry name" value="His_kinase_dom"/>
</dbReference>
<dbReference type="PANTHER" id="PTHR43065">
    <property type="entry name" value="SENSOR HISTIDINE KINASE"/>
    <property type="match status" value="1"/>
</dbReference>
<keyword evidence="4" id="KW-0808">Transferase</keyword>
<gene>
    <name evidence="10" type="ORF">FKV68_28655</name>
</gene>
<keyword evidence="3" id="KW-0597">Phosphoprotein</keyword>
<name>A0A859QI05_9HYPH</name>
<dbReference type="Gene3D" id="1.10.287.130">
    <property type="match status" value="1"/>
</dbReference>
<evidence type="ECO:0000313" key="10">
    <source>
        <dbReference type="EMBL" id="QLL65322.1"/>
    </source>
</evidence>
<evidence type="ECO:0000256" key="3">
    <source>
        <dbReference type="ARBA" id="ARBA00022553"/>
    </source>
</evidence>
<dbReference type="AlphaFoldDB" id="A0A859QI05"/>
<dbReference type="GO" id="GO:0000155">
    <property type="term" value="F:phosphorelay sensor kinase activity"/>
    <property type="evidence" value="ECO:0007669"/>
    <property type="project" value="InterPro"/>
</dbReference>
<dbReference type="SMART" id="SM00387">
    <property type="entry name" value="HATPase_c"/>
    <property type="match status" value="1"/>
</dbReference>
<evidence type="ECO:0000313" key="11">
    <source>
        <dbReference type="Proteomes" id="UP000510721"/>
    </source>
</evidence>
<accession>A0A859QI05</accession>
<dbReference type="SMART" id="SM00388">
    <property type="entry name" value="HisKA"/>
    <property type="match status" value="1"/>
</dbReference>
<organism evidence="10 11">
    <name type="scientific">Sinorhizobium mexicanum</name>
    <dbReference type="NCBI Taxonomy" id="375549"/>
    <lineage>
        <taxon>Bacteria</taxon>
        <taxon>Pseudomonadati</taxon>
        <taxon>Pseudomonadota</taxon>
        <taxon>Alphaproteobacteria</taxon>
        <taxon>Hyphomicrobiales</taxon>
        <taxon>Rhizobiaceae</taxon>
        <taxon>Sinorhizobium/Ensifer group</taxon>
        <taxon>Sinorhizobium</taxon>
    </lineage>
</organism>
<dbReference type="Pfam" id="PF00512">
    <property type="entry name" value="HisKA"/>
    <property type="match status" value="1"/>
</dbReference>
<dbReference type="Proteomes" id="UP000510721">
    <property type="component" value="Plasmid pEmeITTGR7c"/>
</dbReference>
<evidence type="ECO:0000256" key="5">
    <source>
        <dbReference type="ARBA" id="ARBA00022741"/>
    </source>
</evidence>
<keyword evidence="11" id="KW-1185">Reference proteome</keyword>
<keyword evidence="8" id="KW-0902">Two-component regulatory system</keyword>
<dbReference type="InterPro" id="IPR036097">
    <property type="entry name" value="HisK_dim/P_sf"/>
</dbReference>
<dbReference type="PRINTS" id="PR00344">
    <property type="entry name" value="BCTRLSENSOR"/>
</dbReference>
<dbReference type="InterPro" id="IPR003594">
    <property type="entry name" value="HATPase_dom"/>
</dbReference>
<keyword evidence="10" id="KW-0614">Plasmid</keyword>
<dbReference type="GO" id="GO:0005524">
    <property type="term" value="F:ATP binding"/>
    <property type="evidence" value="ECO:0007669"/>
    <property type="project" value="UniProtKB-KW"/>
</dbReference>
<evidence type="ECO:0000256" key="2">
    <source>
        <dbReference type="ARBA" id="ARBA00012438"/>
    </source>
</evidence>
<reference evidence="10 11" key="1">
    <citation type="submission" date="2019-06" db="EMBL/GenBank/DDBJ databases">
        <title>Complete genome sequence of Ensifer mexicanus ITTG R7 isolated from nodules of Acacia angustissima (Mill.) Kuntze.</title>
        <authorList>
            <person name="Rincon-Rosales R."/>
            <person name="Rogel M.A."/>
            <person name="Guerrero G."/>
            <person name="Rincon-Molina C.I."/>
            <person name="Lopez-Lopez A."/>
            <person name="Martinez-Romero E."/>
        </authorList>
    </citation>
    <scope>NUCLEOTIDE SEQUENCE [LARGE SCALE GENOMIC DNA]</scope>
    <source>
        <strain evidence="10 11">ITTG R7</strain>
        <plasmid evidence="11">pemeittgr7c</plasmid>
    </source>
</reference>
<dbReference type="SUPFAM" id="SSF47384">
    <property type="entry name" value="Homodimeric domain of signal transducing histidine kinase"/>
    <property type="match status" value="1"/>
</dbReference>
<dbReference type="Gene3D" id="3.30.565.10">
    <property type="entry name" value="Histidine kinase-like ATPase, C-terminal domain"/>
    <property type="match status" value="1"/>
</dbReference>
<proteinExistence type="predicted"/>
<comment type="catalytic activity">
    <reaction evidence="1">
        <text>ATP + protein L-histidine = ADP + protein N-phospho-L-histidine.</text>
        <dbReference type="EC" id="2.7.13.3"/>
    </reaction>
</comment>
<keyword evidence="5" id="KW-0547">Nucleotide-binding</keyword>
<dbReference type="Pfam" id="PF02518">
    <property type="entry name" value="HATPase_c"/>
    <property type="match status" value="1"/>
</dbReference>
<evidence type="ECO:0000256" key="6">
    <source>
        <dbReference type="ARBA" id="ARBA00022777"/>
    </source>
</evidence>
<dbReference type="EC" id="2.7.13.3" evidence="2"/>
<dbReference type="InterPro" id="IPR003661">
    <property type="entry name" value="HisK_dim/P_dom"/>
</dbReference>
<geneLocation type="plasmid" evidence="11">
    <name>pemeittgr7c</name>
</geneLocation>
<evidence type="ECO:0000259" key="9">
    <source>
        <dbReference type="PROSITE" id="PS50109"/>
    </source>
</evidence>
<feature type="domain" description="Histidine kinase" evidence="9">
    <location>
        <begin position="60"/>
        <end position="276"/>
    </location>
</feature>
<evidence type="ECO:0000256" key="7">
    <source>
        <dbReference type="ARBA" id="ARBA00022840"/>
    </source>
</evidence>
<protein>
    <recommendedName>
        <fullName evidence="2">histidine kinase</fullName>
        <ecNumber evidence="2">2.7.13.3</ecNumber>
    </recommendedName>
</protein>
<evidence type="ECO:0000256" key="8">
    <source>
        <dbReference type="ARBA" id="ARBA00023012"/>
    </source>
</evidence>
<sequence length="280" mass="30302">MAVTGTKQMNASTDVRLSSARPDELIGDTEQRRIELQLRQIGTDFAHAARVSALGELVTSIAHEVRQPLSVIVTDADTASRWLGRTDPNLAKVQQLVSRIKENALRANRVIQRIKDMAVRSDPVRQAIDINDIVKEAVLFIKAETEAHSISLRLQLAEELPSITGDRVQLQQVAVNLLINSIQAITQTATEDREIVVDTSQAEGETVSLTIRDTGGGIPAAALERVFEGFFSTKPDGMGMGLAICRSIITDHGGMIRAANCEPHGALFRVLLPASAPAEA</sequence>
<keyword evidence="7" id="KW-0067">ATP-binding</keyword>
<dbReference type="InterPro" id="IPR004358">
    <property type="entry name" value="Sig_transdc_His_kin-like_C"/>
</dbReference>
<dbReference type="SUPFAM" id="SSF55874">
    <property type="entry name" value="ATPase domain of HSP90 chaperone/DNA topoisomerase II/histidine kinase"/>
    <property type="match status" value="1"/>
</dbReference>
<evidence type="ECO:0000256" key="4">
    <source>
        <dbReference type="ARBA" id="ARBA00022679"/>
    </source>
</evidence>
<dbReference type="PROSITE" id="PS50109">
    <property type="entry name" value="HIS_KIN"/>
    <property type="match status" value="1"/>
</dbReference>